<organism evidence="3 4">
    <name type="scientific">Heligmosomoides polygyrus</name>
    <name type="common">Parasitic roundworm</name>
    <dbReference type="NCBI Taxonomy" id="6339"/>
    <lineage>
        <taxon>Eukaryota</taxon>
        <taxon>Metazoa</taxon>
        <taxon>Ecdysozoa</taxon>
        <taxon>Nematoda</taxon>
        <taxon>Chromadorea</taxon>
        <taxon>Rhabditida</taxon>
        <taxon>Rhabditina</taxon>
        <taxon>Rhabditomorpha</taxon>
        <taxon>Strongyloidea</taxon>
        <taxon>Heligmosomidae</taxon>
        <taxon>Heligmosomoides</taxon>
    </lineage>
</organism>
<dbReference type="WBParaSite" id="HPBE_0002551601-mRNA-1">
    <property type="protein sequence ID" value="HPBE_0002551601-mRNA-1"/>
    <property type="gene ID" value="HPBE_0002551601"/>
</dbReference>
<gene>
    <name evidence="2" type="ORF">HPBE_LOCUS25515</name>
</gene>
<reference evidence="4" key="2">
    <citation type="submission" date="2019-09" db="UniProtKB">
        <authorList>
            <consortium name="WormBaseParasite"/>
        </authorList>
    </citation>
    <scope>IDENTIFICATION</scope>
</reference>
<evidence type="ECO:0000256" key="1">
    <source>
        <dbReference type="SAM" id="MobiDB-lite"/>
    </source>
</evidence>
<evidence type="ECO:0000313" key="3">
    <source>
        <dbReference type="Proteomes" id="UP000050761"/>
    </source>
</evidence>
<protein>
    <submittedName>
        <fullName evidence="4">Fructose-bisphosphatase</fullName>
    </submittedName>
</protein>
<reference evidence="2 3" key="1">
    <citation type="submission" date="2018-11" db="EMBL/GenBank/DDBJ databases">
        <authorList>
            <consortium name="Pathogen Informatics"/>
        </authorList>
    </citation>
    <scope>NUCLEOTIDE SEQUENCE [LARGE SCALE GENOMIC DNA]</scope>
</reference>
<accession>A0A3P8EXZ0</accession>
<dbReference type="EMBL" id="UZAH01038051">
    <property type="protein sequence ID" value="VDP51838.1"/>
    <property type="molecule type" value="Genomic_DNA"/>
</dbReference>
<dbReference type="AlphaFoldDB" id="A0A183GS46"/>
<sequence length="411" mass="46772">MEKNHSEVRESEQWGKEDSFVVKASEEVRQVIDHIREISDQIKNDLEEARIAPKYRTLIDRAVANGVKMACEELEELRKGAETHLTFGRGMIKLLKSKGIETLEDMQDFFAVVERDGDLIAQICATLKTDVLQVIDQKLLEPAFDASNNKMTFLGGVVIPVFVDGWEAEVAFYISKDKRQEIILGTNALRNLGVKVTWSRKIDGTLIPAYCDVEEELVDLVVWSSNDAIAPGVFRIQDKMTGAVIDSKECKGHLEYQCKEDCMAYACFGDLEGIHFPGAFSKEPIGSLWRAWNAASIFMRSDMNTAQKIKAWKEGLVCLDGEALRKVLRLAYQKCMDWTEFVMITDGIRRHEKIDDYRFEETYDDALKKLKLELEEQERKQRPQKEGPTAFAASENALLLERDGSRRGILT</sequence>
<dbReference type="Proteomes" id="UP000050761">
    <property type="component" value="Unassembled WGS sequence"/>
</dbReference>
<keyword evidence="3" id="KW-1185">Reference proteome</keyword>
<feature type="compositionally biased region" description="Basic and acidic residues" evidence="1">
    <location>
        <begin position="400"/>
        <end position="411"/>
    </location>
</feature>
<feature type="region of interest" description="Disordered" evidence="1">
    <location>
        <begin position="377"/>
        <end position="411"/>
    </location>
</feature>
<accession>A0A183GS46</accession>
<dbReference type="OrthoDB" id="5875969at2759"/>
<name>A0A183GS46_HELPZ</name>
<evidence type="ECO:0000313" key="2">
    <source>
        <dbReference type="EMBL" id="VDP51838.1"/>
    </source>
</evidence>
<evidence type="ECO:0000313" key="4">
    <source>
        <dbReference type="WBParaSite" id="HPBE_0002551601-mRNA-1"/>
    </source>
</evidence>
<proteinExistence type="predicted"/>